<dbReference type="InterPro" id="IPR036704">
    <property type="entry name" value="RraA/RraA-like_sf"/>
</dbReference>
<dbReference type="Gene3D" id="3.50.30.40">
    <property type="entry name" value="Ribonuclease E inhibitor RraA/RraA-like"/>
    <property type="match status" value="1"/>
</dbReference>
<dbReference type="PANTHER" id="PTHR33254">
    <property type="entry name" value="4-HYDROXY-4-METHYL-2-OXOGLUTARATE ALDOLASE 3-RELATED"/>
    <property type="match status" value="1"/>
</dbReference>
<dbReference type="SUPFAM" id="SSF89562">
    <property type="entry name" value="RraA-like"/>
    <property type="match status" value="1"/>
</dbReference>
<evidence type="ECO:0000313" key="1">
    <source>
        <dbReference type="EMBL" id="MEN3068609.1"/>
    </source>
</evidence>
<dbReference type="Proteomes" id="UP001410394">
    <property type="component" value="Unassembled WGS sequence"/>
</dbReference>
<dbReference type="PANTHER" id="PTHR33254:SF16">
    <property type="entry name" value="BLR3842 PROTEIN"/>
    <property type="match status" value="1"/>
</dbReference>
<dbReference type="CDD" id="cd16841">
    <property type="entry name" value="RraA_family"/>
    <property type="match status" value="1"/>
</dbReference>
<dbReference type="InterPro" id="IPR005493">
    <property type="entry name" value="RraA/RraA-like"/>
</dbReference>
<reference evidence="1 2" key="1">
    <citation type="journal article" date="2018" name="Int. J. Syst. Evol. Microbiol.">
        <title>Uliginosibacterium sediminicola sp. nov., isolated from freshwater sediment.</title>
        <authorList>
            <person name="Hwang W.M."/>
            <person name="Kim S.M."/>
            <person name="Kang K."/>
            <person name="Ahn T.Y."/>
        </authorList>
    </citation>
    <scope>NUCLEOTIDE SEQUENCE [LARGE SCALE GENOMIC DNA]</scope>
    <source>
        <strain evidence="1 2">M1-21</strain>
    </source>
</reference>
<evidence type="ECO:0000313" key="2">
    <source>
        <dbReference type="Proteomes" id="UP001410394"/>
    </source>
</evidence>
<keyword evidence="2" id="KW-1185">Reference proteome</keyword>
<dbReference type="RefSeq" id="WP_345919380.1">
    <property type="nucleotide sequence ID" value="NZ_JBDIVE010000004.1"/>
</dbReference>
<name>A0ABU9YYJ3_9RHOO</name>
<comment type="caution">
    <text evidence="1">The sequence shown here is derived from an EMBL/GenBank/DDBJ whole genome shotgun (WGS) entry which is preliminary data.</text>
</comment>
<protein>
    <submittedName>
        <fullName evidence="1">Ribonuclease activity regulator RraA</fullName>
    </submittedName>
</protein>
<gene>
    <name evidence="1" type="ORF">ABDB84_08980</name>
</gene>
<accession>A0ABU9YYJ3</accession>
<dbReference type="Pfam" id="PF03737">
    <property type="entry name" value="RraA-like"/>
    <property type="match status" value="1"/>
</dbReference>
<organism evidence="1 2">
    <name type="scientific">Uliginosibacterium sediminicola</name>
    <dbReference type="NCBI Taxonomy" id="2024550"/>
    <lineage>
        <taxon>Bacteria</taxon>
        <taxon>Pseudomonadati</taxon>
        <taxon>Pseudomonadota</taxon>
        <taxon>Betaproteobacteria</taxon>
        <taxon>Rhodocyclales</taxon>
        <taxon>Zoogloeaceae</taxon>
        <taxon>Uliginosibacterium</taxon>
    </lineage>
</organism>
<dbReference type="NCBIfam" id="NF006093">
    <property type="entry name" value="PRK08245.1"/>
    <property type="match status" value="1"/>
</dbReference>
<dbReference type="EMBL" id="JBDIVE010000004">
    <property type="protein sequence ID" value="MEN3068609.1"/>
    <property type="molecule type" value="Genomic_DNA"/>
</dbReference>
<sequence>MNEPDVMPLSTQTRELLAQSSSSTIANVLLMRFGLRNSYLLGLFAVRSGLPRMVGPAFTLRFIPAREDIDTMQNYQRDDNPHRRAIEECPAGCVLVIDSGGSTRASSAGDIMVARLSMRGVSGIVTDGGFRDTPSIARIGLPAYQRENAPPATPIGLHPLELNKPIGCAGVAIYPGDIIVGDDEGVVAIPSQLADEVAEAAFAQMQYERYVETQIPRGRALFGLFPGTDESRADYERWVAAGRPSSFP</sequence>
<proteinExistence type="predicted"/>